<evidence type="ECO:0000256" key="1">
    <source>
        <dbReference type="SAM" id="MobiDB-lite"/>
    </source>
</evidence>
<organism evidence="3 4">
    <name type="scientific">Penicillium freii</name>
    <dbReference type="NCBI Taxonomy" id="48697"/>
    <lineage>
        <taxon>Eukaryota</taxon>
        <taxon>Fungi</taxon>
        <taxon>Dikarya</taxon>
        <taxon>Ascomycota</taxon>
        <taxon>Pezizomycotina</taxon>
        <taxon>Eurotiomycetes</taxon>
        <taxon>Eurotiomycetidae</taxon>
        <taxon>Eurotiales</taxon>
        <taxon>Aspergillaceae</taxon>
        <taxon>Penicillium</taxon>
    </lineage>
</organism>
<protein>
    <submittedName>
        <fullName evidence="3">Uncharacterized protein</fullName>
    </submittedName>
</protein>
<gene>
    <name evidence="3" type="ORF">ACN42_g11529</name>
</gene>
<dbReference type="EMBL" id="LLXE01000675">
    <property type="protein sequence ID" value="KUM55712.1"/>
    <property type="molecule type" value="Genomic_DNA"/>
</dbReference>
<dbReference type="AlphaFoldDB" id="A0A101M874"/>
<feature type="region of interest" description="Disordered" evidence="1">
    <location>
        <begin position="59"/>
        <end position="87"/>
    </location>
</feature>
<keyword evidence="2" id="KW-1133">Transmembrane helix</keyword>
<name>A0A101M874_PENFR</name>
<comment type="caution">
    <text evidence="3">The sequence shown here is derived from an EMBL/GenBank/DDBJ whole genome shotgun (WGS) entry which is preliminary data.</text>
</comment>
<feature type="transmembrane region" description="Helical" evidence="2">
    <location>
        <begin position="20"/>
        <end position="42"/>
    </location>
</feature>
<proteinExistence type="predicted"/>
<evidence type="ECO:0000313" key="3">
    <source>
        <dbReference type="EMBL" id="KUM55712.1"/>
    </source>
</evidence>
<evidence type="ECO:0000313" key="4">
    <source>
        <dbReference type="Proteomes" id="UP000055045"/>
    </source>
</evidence>
<evidence type="ECO:0000256" key="2">
    <source>
        <dbReference type="SAM" id="Phobius"/>
    </source>
</evidence>
<dbReference type="Proteomes" id="UP000055045">
    <property type="component" value="Unassembled WGS sequence"/>
</dbReference>
<accession>A0A101M874</accession>
<keyword evidence="4" id="KW-1185">Reference proteome</keyword>
<reference evidence="3 4" key="1">
    <citation type="submission" date="2015-10" db="EMBL/GenBank/DDBJ databases">
        <title>Genome sequencing of Penicillium freii.</title>
        <authorList>
            <person name="Nguyen H.D."/>
            <person name="Visagie C.M."/>
            <person name="Seifert K.A."/>
        </authorList>
    </citation>
    <scope>NUCLEOTIDE SEQUENCE [LARGE SCALE GENOMIC DNA]</scope>
    <source>
        <strain evidence="3 4">DAOM 242723</strain>
    </source>
</reference>
<sequence>MQMGSRHTEYLVFYYTSSFFFFFFFFSTFHLSSVSSFAFHLFPTLRSKLRIACSSKNTTSRTRICPNPSSSDRFTFQNADHPQNSVI</sequence>
<keyword evidence="2" id="KW-0812">Transmembrane</keyword>
<keyword evidence="2" id="KW-0472">Membrane</keyword>